<feature type="region of interest" description="Disordered" evidence="1">
    <location>
        <begin position="337"/>
        <end position="357"/>
    </location>
</feature>
<accession>A0A9P4GLN3</accession>
<keyword evidence="4" id="KW-1185">Reference proteome</keyword>
<feature type="compositionally biased region" description="Polar residues" evidence="1">
    <location>
        <begin position="189"/>
        <end position="208"/>
    </location>
</feature>
<keyword evidence="2" id="KW-0812">Transmembrane</keyword>
<proteinExistence type="predicted"/>
<name>A0A9P4GLN3_9PLEO</name>
<reference evidence="3" key="1">
    <citation type="submission" date="2020-01" db="EMBL/GenBank/DDBJ databases">
        <authorList>
            <consortium name="DOE Joint Genome Institute"/>
            <person name="Haridas S."/>
            <person name="Albert R."/>
            <person name="Binder M."/>
            <person name="Bloem J."/>
            <person name="Labutti K."/>
            <person name="Salamov A."/>
            <person name="Andreopoulos B."/>
            <person name="Baker S.E."/>
            <person name="Barry K."/>
            <person name="Bills G."/>
            <person name="Bluhm B.H."/>
            <person name="Cannon C."/>
            <person name="Castanera R."/>
            <person name="Culley D.E."/>
            <person name="Daum C."/>
            <person name="Ezra D."/>
            <person name="Gonzalez J.B."/>
            <person name="Henrissat B."/>
            <person name="Kuo A."/>
            <person name="Liang C."/>
            <person name="Lipzen A."/>
            <person name="Lutzoni F."/>
            <person name="Magnuson J."/>
            <person name="Mondo S."/>
            <person name="Nolan M."/>
            <person name="Ohm R."/>
            <person name="Pangilinan J."/>
            <person name="Park H.-J."/>
            <person name="Ramirez L."/>
            <person name="Alfaro M."/>
            <person name="Sun H."/>
            <person name="Tritt A."/>
            <person name="Yoshinaga Y."/>
            <person name="Zwiers L.-H."/>
            <person name="Turgeon B.G."/>
            <person name="Goodwin S.B."/>
            <person name="Spatafora J.W."/>
            <person name="Crous P.W."/>
            <person name="Grigoriev I.V."/>
        </authorList>
    </citation>
    <scope>NUCLEOTIDE SEQUENCE</scope>
    <source>
        <strain evidence="3">CBS 394.84</strain>
    </source>
</reference>
<feature type="compositionally biased region" description="Basic residues" evidence="1">
    <location>
        <begin position="64"/>
        <end position="83"/>
    </location>
</feature>
<organism evidence="3 4">
    <name type="scientific">Cucurbitaria berberidis CBS 394.84</name>
    <dbReference type="NCBI Taxonomy" id="1168544"/>
    <lineage>
        <taxon>Eukaryota</taxon>
        <taxon>Fungi</taxon>
        <taxon>Dikarya</taxon>
        <taxon>Ascomycota</taxon>
        <taxon>Pezizomycotina</taxon>
        <taxon>Dothideomycetes</taxon>
        <taxon>Pleosporomycetidae</taxon>
        <taxon>Pleosporales</taxon>
        <taxon>Pleosporineae</taxon>
        <taxon>Cucurbitariaceae</taxon>
        <taxon>Cucurbitaria</taxon>
    </lineage>
</organism>
<evidence type="ECO:0000256" key="2">
    <source>
        <dbReference type="SAM" id="Phobius"/>
    </source>
</evidence>
<dbReference type="Proteomes" id="UP000800039">
    <property type="component" value="Unassembled WGS sequence"/>
</dbReference>
<evidence type="ECO:0000313" key="4">
    <source>
        <dbReference type="Proteomes" id="UP000800039"/>
    </source>
</evidence>
<sequence>MPSTNLIIALILAAIFGAALVWLTLYYVHRYVHRRCLELDHWFHLSALRQPEPQTCCYDQEHGRRSHSKSRLRSARIDKRRGRSQYERSRKRYESREREHAQGREVHTEWPGQQNVTRARPMLPMSEPVQNQWQEQQFYPPFGWHGQTPGGFQMAYPQPMLHQQVRGQPFAMPVAVPQQPFSPKPTAMPESTQFQRQYQQPCTETCSDTVKDSHSEKPPARPKPPPRYRCSVNEVDYIHICDEYPQIVLEALNKAEAPPSSSSSSATSSTTQEVPRPSIPRAAPRAADNAVFEFPQYPHLATRAWNAPTSYPRQWMDHRAGGDMGNVRIRYAPFEGLSGPAQVNANPRRQAPSNAPL</sequence>
<feature type="region of interest" description="Disordered" evidence="1">
    <location>
        <begin position="57"/>
        <end position="116"/>
    </location>
</feature>
<feature type="compositionally biased region" description="Basic and acidic residues" evidence="1">
    <location>
        <begin position="209"/>
        <end position="219"/>
    </location>
</feature>
<feature type="transmembrane region" description="Helical" evidence="2">
    <location>
        <begin position="6"/>
        <end position="28"/>
    </location>
</feature>
<comment type="caution">
    <text evidence="3">The sequence shown here is derived from an EMBL/GenBank/DDBJ whole genome shotgun (WGS) entry which is preliminary data.</text>
</comment>
<dbReference type="AlphaFoldDB" id="A0A9P4GLN3"/>
<evidence type="ECO:0000313" key="3">
    <source>
        <dbReference type="EMBL" id="KAF1847464.1"/>
    </source>
</evidence>
<protein>
    <submittedName>
        <fullName evidence="3">Uncharacterized protein</fullName>
    </submittedName>
</protein>
<feature type="compositionally biased region" description="Basic and acidic residues" evidence="1">
    <location>
        <begin position="84"/>
        <end position="108"/>
    </location>
</feature>
<gene>
    <name evidence="3" type="ORF">K460DRAFT_58686</name>
</gene>
<feature type="region of interest" description="Disordered" evidence="1">
    <location>
        <begin position="255"/>
        <end position="284"/>
    </location>
</feature>
<dbReference type="GeneID" id="63855801"/>
<keyword evidence="2" id="KW-0472">Membrane</keyword>
<feature type="compositionally biased region" description="Polar residues" evidence="1">
    <location>
        <begin position="341"/>
        <end position="357"/>
    </location>
</feature>
<dbReference type="RefSeq" id="XP_040790027.1">
    <property type="nucleotide sequence ID" value="XM_040938545.1"/>
</dbReference>
<dbReference type="EMBL" id="ML976615">
    <property type="protein sequence ID" value="KAF1847464.1"/>
    <property type="molecule type" value="Genomic_DNA"/>
</dbReference>
<dbReference type="OrthoDB" id="3798784at2759"/>
<feature type="region of interest" description="Disordered" evidence="1">
    <location>
        <begin position="185"/>
        <end position="228"/>
    </location>
</feature>
<keyword evidence="2" id="KW-1133">Transmembrane helix</keyword>
<feature type="compositionally biased region" description="Low complexity" evidence="1">
    <location>
        <begin position="257"/>
        <end position="284"/>
    </location>
</feature>
<evidence type="ECO:0000256" key="1">
    <source>
        <dbReference type="SAM" id="MobiDB-lite"/>
    </source>
</evidence>